<feature type="region of interest" description="Disordered" evidence="1">
    <location>
        <begin position="266"/>
        <end position="304"/>
    </location>
</feature>
<sequence>MGATDPDPCPYTSCILYDYINGQFVKSVVSAAPAAPVEAAPVISDNNDYVQITKTDYTKEYGNGGNYYRIDSDSNFSECNGTATATKYPIGKSDFHNGESDKLIPLKNDWTIEATTYSDSSKDCYAKLYWLKPSVSNSSYTTGSPAVTYNFQDPSVAKTVVTTTDYFIGSVKTQTKTVTTTYTCVGYSTGASSGNPTGTSTLTNCVQTNSSTNTPSAVSAFNPDALNSEDGCNIGIYIAARHSWLTGTQTFLGLGAALDLESSSVSALRPGVGKSPSGTCGGTTTPTPKKKYDKKKKSDDKHGR</sequence>
<dbReference type="AlphaFoldDB" id="A0A6J6C3P4"/>
<proteinExistence type="predicted"/>
<protein>
    <submittedName>
        <fullName evidence="2">Unannotated protein</fullName>
    </submittedName>
</protein>
<dbReference type="EMBL" id="CAEZSO010000132">
    <property type="protein sequence ID" value="CAB4545962.1"/>
    <property type="molecule type" value="Genomic_DNA"/>
</dbReference>
<evidence type="ECO:0000256" key="1">
    <source>
        <dbReference type="SAM" id="MobiDB-lite"/>
    </source>
</evidence>
<accession>A0A6J6C3P4</accession>
<reference evidence="2" key="1">
    <citation type="submission" date="2020-05" db="EMBL/GenBank/DDBJ databases">
        <authorList>
            <person name="Chiriac C."/>
            <person name="Salcher M."/>
            <person name="Ghai R."/>
            <person name="Kavagutti S V."/>
        </authorList>
    </citation>
    <scope>NUCLEOTIDE SEQUENCE</scope>
</reference>
<gene>
    <name evidence="2" type="ORF">UFOPK1446_00708</name>
</gene>
<organism evidence="2">
    <name type="scientific">freshwater metagenome</name>
    <dbReference type="NCBI Taxonomy" id="449393"/>
    <lineage>
        <taxon>unclassified sequences</taxon>
        <taxon>metagenomes</taxon>
        <taxon>ecological metagenomes</taxon>
    </lineage>
</organism>
<evidence type="ECO:0000313" key="2">
    <source>
        <dbReference type="EMBL" id="CAB4545962.1"/>
    </source>
</evidence>
<name>A0A6J6C3P4_9ZZZZ</name>
<feature type="compositionally biased region" description="Low complexity" evidence="1">
    <location>
        <begin position="274"/>
        <end position="287"/>
    </location>
</feature>